<evidence type="ECO:0000313" key="2">
    <source>
        <dbReference type="Proteomes" id="UP001162162"/>
    </source>
</evidence>
<comment type="caution">
    <text evidence="1">The sequence shown here is derived from an EMBL/GenBank/DDBJ whole genome shotgun (WGS) entry which is preliminary data.</text>
</comment>
<evidence type="ECO:0000313" key="1">
    <source>
        <dbReference type="EMBL" id="KAJ8938033.1"/>
    </source>
</evidence>
<protein>
    <submittedName>
        <fullName evidence="1">Uncharacterized protein</fullName>
    </submittedName>
</protein>
<dbReference type="Proteomes" id="UP001162162">
    <property type="component" value="Unassembled WGS sequence"/>
</dbReference>
<name>A0AAV8XHD5_9CUCU</name>
<keyword evidence="2" id="KW-1185">Reference proteome</keyword>
<proteinExistence type="predicted"/>
<accession>A0AAV8XHD5</accession>
<organism evidence="1 2">
    <name type="scientific">Aromia moschata</name>
    <dbReference type="NCBI Taxonomy" id="1265417"/>
    <lineage>
        <taxon>Eukaryota</taxon>
        <taxon>Metazoa</taxon>
        <taxon>Ecdysozoa</taxon>
        <taxon>Arthropoda</taxon>
        <taxon>Hexapoda</taxon>
        <taxon>Insecta</taxon>
        <taxon>Pterygota</taxon>
        <taxon>Neoptera</taxon>
        <taxon>Endopterygota</taxon>
        <taxon>Coleoptera</taxon>
        <taxon>Polyphaga</taxon>
        <taxon>Cucujiformia</taxon>
        <taxon>Chrysomeloidea</taxon>
        <taxon>Cerambycidae</taxon>
        <taxon>Cerambycinae</taxon>
        <taxon>Callichromatini</taxon>
        <taxon>Aromia</taxon>
    </lineage>
</organism>
<dbReference type="AlphaFoldDB" id="A0AAV8XHD5"/>
<gene>
    <name evidence="1" type="ORF">NQ318_003337</name>
</gene>
<sequence>MEALQVAEVDATEKTQLHGVQGRFPERTSPSHTTFRKVEAKLRTGSFPSTVKHANHTIQGESNLTRQTKAVNPHVSLRVLGREIRDSKDTVHIILKAHGYHPFKIHLSQGLRPNDL</sequence>
<reference evidence="1" key="1">
    <citation type="journal article" date="2023" name="Insect Mol. Biol.">
        <title>Genome sequencing provides insights into the evolution of gene families encoding plant cell wall-degrading enzymes in longhorned beetles.</title>
        <authorList>
            <person name="Shin N.R."/>
            <person name="Okamura Y."/>
            <person name="Kirsch R."/>
            <person name="Pauchet Y."/>
        </authorList>
    </citation>
    <scope>NUCLEOTIDE SEQUENCE</scope>
    <source>
        <strain evidence="1">AMC_N1</strain>
    </source>
</reference>
<dbReference type="EMBL" id="JAPWTK010000590">
    <property type="protein sequence ID" value="KAJ8938033.1"/>
    <property type="molecule type" value="Genomic_DNA"/>
</dbReference>